<accession>A0AAN9PDK8</accession>
<evidence type="ECO:0000256" key="5">
    <source>
        <dbReference type="SAM" id="MobiDB-lite"/>
    </source>
</evidence>
<dbReference type="GO" id="GO:0003700">
    <property type="term" value="F:DNA-binding transcription factor activity"/>
    <property type="evidence" value="ECO:0007669"/>
    <property type="project" value="InterPro"/>
</dbReference>
<keyword evidence="8" id="KW-1185">Reference proteome</keyword>
<dbReference type="GO" id="GO:0000976">
    <property type="term" value="F:transcription cis-regulatory region binding"/>
    <property type="evidence" value="ECO:0007669"/>
    <property type="project" value="TreeGrafter"/>
</dbReference>
<dbReference type="Gene3D" id="2.170.150.80">
    <property type="entry name" value="NAC domain"/>
    <property type="match status" value="1"/>
</dbReference>
<feature type="region of interest" description="Disordered" evidence="5">
    <location>
        <begin position="240"/>
        <end position="321"/>
    </location>
</feature>
<dbReference type="InterPro" id="IPR044799">
    <property type="entry name" value="SOG1-like"/>
</dbReference>
<dbReference type="PROSITE" id="PS51005">
    <property type="entry name" value="NAC"/>
    <property type="match status" value="1"/>
</dbReference>
<evidence type="ECO:0000256" key="4">
    <source>
        <dbReference type="ARBA" id="ARBA00023242"/>
    </source>
</evidence>
<evidence type="ECO:0000256" key="2">
    <source>
        <dbReference type="ARBA" id="ARBA00023125"/>
    </source>
</evidence>
<evidence type="ECO:0000313" key="7">
    <source>
        <dbReference type="EMBL" id="KAK7293477.1"/>
    </source>
</evidence>
<keyword evidence="2" id="KW-0238">DNA-binding</keyword>
<dbReference type="EMBL" id="JAYKXN010000004">
    <property type="protein sequence ID" value="KAK7293477.1"/>
    <property type="molecule type" value="Genomic_DNA"/>
</dbReference>
<keyword evidence="4" id="KW-0539">Nucleus</keyword>
<dbReference type="Proteomes" id="UP001359559">
    <property type="component" value="Unassembled WGS sequence"/>
</dbReference>
<name>A0AAN9PDK8_CLITE</name>
<evidence type="ECO:0000313" key="8">
    <source>
        <dbReference type="Proteomes" id="UP001359559"/>
    </source>
</evidence>
<protein>
    <recommendedName>
        <fullName evidence="6">NAC domain-containing protein</fullName>
    </recommendedName>
</protein>
<dbReference type="AlphaFoldDB" id="A0AAN9PDK8"/>
<gene>
    <name evidence="7" type="ORF">RJT34_16343</name>
</gene>
<dbReference type="GO" id="GO:0005634">
    <property type="term" value="C:nucleus"/>
    <property type="evidence" value="ECO:0007669"/>
    <property type="project" value="TreeGrafter"/>
</dbReference>
<dbReference type="InterPro" id="IPR036093">
    <property type="entry name" value="NAC_dom_sf"/>
</dbReference>
<dbReference type="PANTHER" id="PTHR31079">
    <property type="entry name" value="NAC DOMAIN-CONTAINING PROTEIN 73"/>
    <property type="match status" value="1"/>
</dbReference>
<reference evidence="7 8" key="1">
    <citation type="submission" date="2024-01" db="EMBL/GenBank/DDBJ databases">
        <title>The genomes of 5 underutilized Papilionoideae crops provide insights into root nodulation and disease resistance.</title>
        <authorList>
            <person name="Yuan L."/>
        </authorList>
    </citation>
    <scope>NUCLEOTIDE SEQUENCE [LARGE SCALE GENOMIC DNA]</scope>
    <source>
        <strain evidence="7">LY-2023</strain>
        <tissue evidence="7">Leaf</tissue>
    </source>
</reference>
<feature type="domain" description="NAC" evidence="6">
    <location>
        <begin position="76"/>
        <end position="237"/>
    </location>
</feature>
<dbReference type="PANTHER" id="PTHR31079:SF2">
    <property type="entry name" value="NAC DOMAIN CONTAINING PROTEIN 44-RELATED"/>
    <property type="match status" value="1"/>
</dbReference>
<evidence type="ECO:0000256" key="1">
    <source>
        <dbReference type="ARBA" id="ARBA00023015"/>
    </source>
</evidence>
<sequence length="413" mass="46043">MRSTSLSFPASNASSLDLFATMARSWLIDIGGFAKKVKSTSLSSADQIKDCGAYRDCPNCSCRIDNTDVSTEWPGLPLGVKFDPSDVELLEHLAAKCGIGDTKLHMFIDEFIPTLRADQGICYTHPENLPGAKKDGSYVHFFHKTINAYATGQRKRRKIDHQDGLTGEHMRWHKTGKTKAVIEDGIHKGFKKIMVLYIKSENELKCCKSNWVMHQYHLGSEEDEKEGEYVVSKILYQQRKQAEKNEENPMAEDPYNITSRTSPRTPNANPPNPPRTGKCIDDTPLVSFAQDEDNTGDPAWLAGESQSDTKEDEDNTGNPGWLAGESEFDYDGLDDILLCKEIFDSSALLTDSGLDSTNLNGIVRPANEMPGNDNVACGISVLDTLDLDTPPDFDLWNLNFCSQDSILEWMDRL</sequence>
<organism evidence="7 8">
    <name type="scientific">Clitoria ternatea</name>
    <name type="common">Butterfly pea</name>
    <dbReference type="NCBI Taxonomy" id="43366"/>
    <lineage>
        <taxon>Eukaryota</taxon>
        <taxon>Viridiplantae</taxon>
        <taxon>Streptophyta</taxon>
        <taxon>Embryophyta</taxon>
        <taxon>Tracheophyta</taxon>
        <taxon>Spermatophyta</taxon>
        <taxon>Magnoliopsida</taxon>
        <taxon>eudicotyledons</taxon>
        <taxon>Gunneridae</taxon>
        <taxon>Pentapetalae</taxon>
        <taxon>rosids</taxon>
        <taxon>fabids</taxon>
        <taxon>Fabales</taxon>
        <taxon>Fabaceae</taxon>
        <taxon>Papilionoideae</taxon>
        <taxon>50 kb inversion clade</taxon>
        <taxon>NPAAA clade</taxon>
        <taxon>indigoferoid/millettioid clade</taxon>
        <taxon>Phaseoleae</taxon>
        <taxon>Clitoria</taxon>
    </lineage>
</organism>
<keyword evidence="1" id="KW-0805">Transcription regulation</keyword>
<evidence type="ECO:0000256" key="3">
    <source>
        <dbReference type="ARBA" id="ARBA00023163"/>
    </source>
</evidence>
<keyword evidence="3" id="KW-0804">Transcription</keyword>
<dbReference type="SUPFAM" id="SSF101941">
    <property type="entry name" value="NAC domain"/>
    <property type="match status" value="1"/>
</dbReference>
<comment type="caution">
    <text evidence="7">The sequence shown here is derived from an EMBL/GenBank/DDBJ whole genome shotgun (WGS) entry which is preliminary data.</text>
</comment>
<proteinExistence type="predicted"/>
<dbReference type="FunFam" id="2.170.150.80:FF:000009">
    <property type="entry name" value="NAC domain-containing protein 8"/>
    <property type="match status" value="1"/>
</dbReference>
<evidence type="ECO:0000259" key="6">
    <source>
        <dbReference type="PROSITE" id="PS51005"/>
    </source>
</evidence>
<dbReference type="InterPro" id="IPR003441">
    <property type="entry name" value="NAC-dom"/>
</dbReference>
<dbReference type="Pfam" id="PF02365">
    <property type="entry name" value="NAM"/>
    <property type="match status" value="1"/>
</dbReference>